<reference evidence="7 8" key="1">
    <citation type="submission" date="2017-12" db="EMBL/GenBank/DDBJ databases">
        <authorList>
            <consortium name="DOE Joint Genome Institute"/>
            <person name="Haridas S."/>
            <person name="Kjaerbolling I."/>
            <person name="Vesth T.C."/>
            <person name="Frisvad J.C."/>
            <person name="Nybo J.L."/>
            <person name="Theobald S."/>
            <person name="Kuo A."/>
            <person name="Bowyer P."/>
            <person name="Matsuda Y."/>
            <person name="Mondo S."/>
            <person name="Lyhne E.K."/>
            <person name="Kogle M.E."/>
            <person name="Clum A."/>
            <person name="Lipzen A."/>
            <person name="Salamov A."/>
            <person name="Ngan C.Y."/>
            <person name="Daum C."/>
            <person name="Chiniquy J."/>
            <person name="Barry K."/>
            <person name="LaButti K."/>
            <person name="Simmons B.A."/>
            <person name="Magnuson J.K."/>
            <person name="Mortensen U.H."/>
            <person name="Larsen T.O."/>
            <person name="Grigoriev I.V."/>
            <person name="Baker S.E."/>
            <person name="Andersen M.R."/>
            <person name="Nordberg H.P."/>
            <person name="Cantor M.N."/>
            <person name="Hua S.X."/>
        </authorList>
    </citation>
    <scope>NUCLEOTIDE SEQUENCE [LARGE SCALE GENOMIC DNA]</scope>
    <source>
        <strain evidence="7 8">CBS 102.13</strain>
    </source>
</reference>
<evidence type="ECO:0000313" key="8">
    <source>
        <dbReference type="Proteomes" id="UP000234585"/>
    </source>
</evidence>
<evidence type="ECO:0000256" key="5">
    <source>
        <dbReference type="ARBA" id="ARBA00023242"/>
    </source>
</evidence>
<comment type="similarity">
    <text evidence="3">Belongs to the DIF1/spd1 family.</text>
</comment>
<dbReference type="GO" id="GO:0008104">
    <property type="term" value="P:intracellular protein localization"/>
    <property type="evidence" value="ECO:0007669"/>
    <property type="project" value="TreeGrafter"/>
</dbReference>
<dbReference type="GO" id="GO:1990846">
    <property type="term" value="F:ribonucleoside-diphosphate reductase inhibitor activity"/>
    <property type="evidence" value="ECO:0007669"/>
    <property type="project" value="TreeGrafter"/>
</dbReference>
<dbReference type="Pfam" id="PF08591">
    <property type="entry name" value="RNR_inhib"/>
    <property type="match status" value="1"/>
</dbReference>
<dbReference type="AlphaFoldDB" id="A0A2I2F9X6"/>
<gene>
    <name evidence="7" type="ORF">BDW47DRAFT_107026</name>
</gene>
<name>A0A2I2F9X6_ASPCN</name>
<dbReference type="InterPro" id="IPR013900">
    <property type="entry name" value="RNR_inhibitor"/>
</dbReference>
<keyword evidence="8" id="KW-1185">Reference proteome</keyword>
<evidence type="ECO:0000256" key="2">
    <source>
        <dbReference type="ARBA" id="ARBA00004496"/>
    </source>
</evidence>
<dbReference type="GeneID" id="36520065"/>
<dbReference type="PANTHER" id="PTHR28081:SF1">
    <property type="entry name" value="DAMAGE-REGULATED IMPORT FACILITATOR 1"/>
    <property type="match status" value="1"/>
</dbReference>
<evidence type="ECO:0000256" key="3">
    <source>
        <dbReference type="ARBA" id="ARBA00005459"/>
    </source>
</evidence>
<protein>
    <submittedName>
        <fullName evidence="7">Uncharacterized protein</fullName>
    </submittedName>
</protein>
<evidence type="ECO:0000256" key="1">
    <source>
        <dbReference type="ARBA" id="ARBA00004123"/>
    </source>
</evidence>
<dbReference type="Proteomes" id="UP000234585">
    <property type="component" value="Unassembled WGS sequence"/>
</dbReference>
<dbReference type="OrthoDB" id="4072855at2759"/>
<evidence type="ECO:0000256" key="4">
    <source>
        <dbReference type="ARBA" id="ARBA00022490"/>
    </source>
</evidence>
<sequence length="268" mass="29344">MPSSIATSPKHNDPASKRRRFQPAITTFFSTTANPTDTPHLSHNHYAATTYSPTPIVSAKVQSSLLSVGMRVRKSVAEGYKTKTPGHTSMMFAAPETQHPVSGPHTTELAPFSGMTKPGYHHDAVAPFSRPSCTMNTDELITDDGDAFSLPPSSQDSVDSLVSGQKRTLDSDEYEDDLSHYTNAEWSLSEPWMNTTAADVGQAPVSGRTILAPTLGRQRRRFVAAQRQGTMDVDDDDFEEPSFLRRREEVDMEFVSGAGEYEVQMGGV</sequence>
<proteinExistence type="inferred from homology"/>
<dbReference type="GO" id="GO:0005737">
    <property type="term" value="C:cytoplasm"/>
    <property type="evidence" value="ECO:0007669"/>
    <property type="project" value="UniProtKB-SubCell"/>
</dbReference>
<dbReference type="PANTHER" id="PTHR28081">
    <property type="entry name" value="DAMAGE-REGULATED IMPORT FACILITATOR 1-RELATED"/>
    <property type="match status" value="1"/>
</dbReference>
<dbReference type="EMBL" id="KZ559143">
    <property type="protein sequence ID" value="PLB37427.1"/>
    <property type="molecule type" value="Genomic_DNA"/>
</dbReference>
<comment type="subcellular location">
    <subcellularLocation>
        <location evidence="2">Cytoplasm</location>
    </subcellularLocation>
    <subcellularLocation>
        <location evidence="1">Nucleus</location>
    </subcellularLocation>
</comment>
<dbReference type="GO" id="GO:0005634">
    <property type="term" value="C:nucleus"/>
    <property type="evidence" value="ECO:0007669"/>
    <property type="project" value="UniProtKB-SubCell"/>
</dbReference>
<feature type="region of interest" description="Disordered" evidence="6">
    <location>
        <begin position="1"/>
        <end position="22"/>
    </location>
</feature>
<keyword evidence="4" id="KW-0963">Cytoplasm</keyword>
<dbReference type="RefSeq" id="XP_024671439.1">
    <property type="nucleotide sequence ID" value="XM_024812905.1"/>
</dbReference>
<organism evidence="7 8">
    <name type="scientific">Aspergillus candidus</name>
    <dbReference type="NCBI Taxonomy" id="41067"/>
    <lineage>
        <taxon>Eukaryota</taxon>
        <taxon>Fungi</taxon>
        <taxon>Dikarya</taxon>
        <taxon>Ascomycota</taxon>
        <taxon>Pezizomycotina</taxon>
        <taxon>Eurotiomycetes</taxon>
        <taxon>Eurotiomycetidae</taxon>
        <taxon>Eurotiales</taxon>
        <taxon>Aspergillaceae</taxon>
        <taxon>Aspergillus</taxon>
        <taxon>Aspergillus subgen. Circumdati</taxon>
    </lineage>
</organism>
<evidence type="ECO:0000256" key="6">
    <source>
        <dbReference type="SAM" id="MobiDB-lite"/>
    </source>
</evidence>
<accession>A0A2I2F9X6</accession>
<evidence type="ECO:0000313" key="7">
    <source>
        <dbReference type="EMBL" id="PLB37427.1"/>
    </source>
</evidence>
<keyword evidence="5" id="KW-0539">Nucleus</keyword>